<dbReference type="EMBL" id="AHKF01000025">
    <property type="protein sequence ID" value="EIA07433.1"/>
    <property type="molecule type" value="Genomic_DNA"/>
</dbReference>
<accession>H7FVL2</accession>
<keyword evidence="2" id="KW-1185">Reference proteome</keyword>
<dbReference type="Proteomes" id="UP000005566">
    <property type="component" value="Unassembled WGS sequence"/>
</dbReference>
<dbReference type="AlphaFoldDB" id="H7FVL2"/>
<evidence type="ECO:0000313" key="2">
    <source>
        <dbReference type="Proteomes" id="UP000005566"/>
    </source>
</evidence>
<dbReference type="PATRIC" id="fig|1086011.3.peg.3172"/>
<organism evidence="1 2">
    <name type="scientific">Flavobacterium frigoris (strain PS1)</name>
    <dbReference type="NCBI Taxonomy" id="1086011"/>
    <lineage>
        <taxon>Bacteria</taxon>
        <taxon>Pseudomonadati</taxon>
        <taxon>Bacteroidota</taxon>
        <taxon>Flavobacteriia</taxon>
        <taxon>Flavobacteriales</taxon>
        <taxon>Flavobacteriaceae</taxon>
        <taxon>Flavobacterium</taxon>
    </lineage>
</organism>
<reference evidence="1 2" key="1">
    <citation type="journal article" date="2014" name="Acta Crystallogr. D">
        <title>Structure-based characterization and antifreeze properties of a hyperactive ice-binding protein from the Antarctic bacterium Flavobacterium frigoris PS1.</title>
        <authorList>
            <person name="Do H."/>
            <person name="Kim S.J."/>
            <person name="Kim H.J."/>
            <person name="Lee J.H."/>
        </authorList>
    </citation>
    <scope>NUCLEOTIDE SEQUENCE [LARGE SCALE GENOMIC DNA]</scope>
    <source>
        <strain evidence="1 2">PS1</strain>
    </source>
</reference>
<evidence type="ECO:0000313" key="1">
    <source>
        <dbReference type="EMBL" id="EIA07433.1"/>
    </source>
</evidence>
<protein>
    <submittedName>
        <fullName evidence="1">Uncharacterized protein</fullName>
    </submittedName>
</protein>
<gene>
    <name evidence="1" type="ORF">HJ01_03236</name>
</gene>
<comment type="caution">
    <text evidence="1">The sequence shown here is derived from an EMBL/GenBank/DDBJ whole genome shotgun (WGS) entry which is preliminary data.</text>
</comment>
<sequence>MLIYFEFSFKIGKYKWQKISNTGQMSKTKFLFLFDLNAFV</sequence>
<name>H7FVL2_FLAFP</name>
<proteinExistence type="predicted"/>